<gene>
    <name evidence="3" type="ORF">NEMVEDRAFT_v1g238959</name>
</gene>
<dbReference type="Gene3D" id="3.20.20.190">
    <property type="entry name" value="Phosphatidylinositol (PI) phosphodiesterase"/>
    <property type="match status" value="1"/>
</dbReference>
<organism evidence="3 4">
    <name type="scientific">Nematostella vectensis</name>
    <name type="common">Starlet sea anemone</name>
    <dbReference type="NCBI Taxonomy" id="45351"/>
    <lineage>
        <taxon>Eukaryota</taxon>
        <taxon>Metazoa</taxon>
        <taxon>Cnidaria</taxon>
        <taxon>Anthozoa</taxon>
        <taxon>Hexacorallia</taxon>
        <taxon>Actiniaria</taxon>
        <taxon>Edwardsiidae</taxon>
        <taxon>Nematostella</taxon>
    </lineage>
</organism>
<evidence type="ECO:0000313" key="4">
    <source>
        <dbReference type="Proteomes" id="UP000001593"/>
    </source>
</evidence>
<dbReference type="Pfam" id="PF03009">
    <property type="entry name" value="GDPD"/>
    <property type="match status" value="1"/>
</dbReference>
<keyword evidence="1" id="KW-1133">Transmembrane helix</keyword>
<dbReference type="PANTHER" id="PTHR46320">
    <property type="entry name" value="GLYCEROPHOSPHODIESTER PHOSPHODIESTERASE 1"/>
    <property type="match status" value="1"/>
</dbReference>
<dbReference type="PhylomeDB" id="A7RKN1"/>
<dbReference type="STRING" id="45351.A7RKN1"/>
<proteinExistence type="predicted"/>
<dbReference type="EMBL" id="DS469516">
    <property type="protein sequence ID" value="EDO48015.1"/>
    <property type="molecule type" value="Genomic_DNA"/>
</dbReference>
<dbReference type="eggNOG" id="KOG2258">
    <property type="taxonomic scope" value="Eukaryota"/>
</dbReference>
<keyword evidence="1" id="KW-0812">Transmembrane</keyword>
<reference evidence="3 4" key="1">
    <citation type="journal article" date="2007" name="Science">
        <title>Sea anemone genome reveals ancestral eumetazoan gene repertoire and genomic organization.</title>
        <authorList>
            <person name="Putnam N.H."/>
            <person name="Srivastava M."/>
            <person name="Hellsten U."/>
            <person name="Dirks B."/>
            <person name="Chapman J."/>
            <person name="Salamov A."/>
            <person name="Terry A."/>
            <person name="Shapiro H."/>
            <person name="Lindquist E."/>
            <person name="Kapitonov V.V."/>
            <person name="Jurka J."/>
            <person name="Genikhovich G."/>
            <person name="Grigoriev I.V."/>
            <person name="Lucas S.M."/>
            <person name="Steele R.E."/>
            <person name="Finnerty J.R."/>
            <person name="Technau U."/>
            <person name="Martindale M.Q."/>
            <person name="Rokhsar D.S."/>
        </authorList>
    </citation>
    <scope>NUCLEOTIDE SEQUENCE [LARGE SCALE GENOMIC DNA]</scope>
    <source>
        <strain evidence="4">CH2 X CH6</strain>
    </source>
</reference>
<dbReference type="InParanoid" id="A7RKN1"/>
<dbReference type="SUPFAM" id="SSF51695">
    <property type="entry name" value="PLC-like phosphodiesterases"/>
    <property type="match status" value="1"/>
</dbReference>
<dbReference type="OrthoDB" id="197419at2759"/>
<feature type="transmembrane region" description="Helical" evidence="1">
    <location>
        <begin position="12"/>
        <end position="32"/>
    </location>
</feature>
<protein>
    <recommendedName>
        <fullName evidence="2">GP-PDE domain-containing protein</fullName>
    </recommendedName>
</protein>
<evidence type="ECO:0000259" key="2">
    <source>
        <dbReference type="PROSITE" id="PS51704"/>
    </source>
</evidence>
<dbReference type="AlphaFoldDB" id="A7RKN1"/>
<evidence type="ECO:0000256" key="1">
    <source>
        <dbReference type="SAM" id="Phobius"/>
    </source>
</evidence>
<dbReference type="InterPro" id="IPR030395">
    <property type="entry name" value="GP_PDE_dom"/>
</dbReference>
<feature type="domain" description="GP-PDE" evidence="2">
    <location>
        <begin position="56"/>
        <end position="326"/>
    </location>
</feature>
<sequence>MALSAVTNGLHIYLVLFLLFLAGFVFILYRLLRFPKPGPYVVKSFIRRNASNRDSPVLIAHRGAGLEAPENTLAAFRNAKKNGAHGVEFDLDFTRDGVPVIIHDSSVDRTTDGVGNVSDMDFEQLRLLNASARHSTREQFPNECIPSLEETISTCINLGLQMYIDVKKFTEANKVANCLKDVFARYELYDKAMVCSFYPNVIFEVRRADPNILTALTWRKHVIANRMDGVPRHKPLWLQLITPVLDRIWELHLHSWVFDFLGVSVFLCNKDHVSKFYVEEWRERGVSLVLWTVNNPVEQKFFSQSLKLPIMTDYLCSETPYEEQSV</sequence>
<dbReference type="GO" id="GO:0006580">
    <property type="term" value="P:ethanolamine metabolic process"/>
    <property type="evidence" value="ECO:0000318"/>
    <property type="project" value="GO_Central"/>
</dbReference>
<dbReference type="OMA" id="KHHWMTL"/>
<dbReference type="GO" id="GO:0070291">
    <property type="term" value="P:N-acylethanolamine metabolic process"/>
    <property type="evidence" value="ECO:0000318"/>
    <property type="project" value="GO_Central"/>
</dbReference>
<accession>A7RKN1</accession>
<dbReference type="GO" id="GO:0005886">
    <property type="term" value="C:plasma membrane"/>
    <property type="evidence" value="ECO:0000318"/>
    <property type="project" value="GO_Central"/>
</dbReference>
<dbReference type="HOGENOM" id="CLU_030006_2_1_1"/>
<dbReference type="InterPro" id="IPR017946">
    <property type="entry name" value="PLC-like_Pdiesterase_TIM-brl"/>
</dbReference>
<keyword evidence="1" id="KW-0472">Membrane</keyword>
<dbReference type="Proteomes" id="UP000001593">
    <property type="component" value="Unassembled WGS sequence"/>
</dbReference>
<evidence type="ECO:0000313" key="3">
    <source>
        <dbReference type="EMBL" id="EDO48015.1"/>
    </source>
</evidence>
<dbReference type="PROSITE" id="PS51704">
    <property type="entry name" value="GP_PDE"/>
    <property type="match status" value="1"/>
</dbReference>
<dbReference type="GO" id="GO:0008889">
    <property type="term" value="F:glycerophosphodiester phosphodiesterase activity"/>
    <property type="evidence" value="ECO:0000318"/>
    <property type="project" value="GO_Central"/>
</dbReference>
<dbReference type="PANTHER" id="PTHR46320:SF1">
    <property type="entry name" value="GLYCEROPHOSPHODIESTER PHOSPHODIESTERASE 1"/>
    <property type="match status" value="1"/>
</dbReference>
<dbReference type="CDD" id="cd08573">
    <property type="entry name" value="GDPD_GDE1"/>
    <property type="match status" value="1"/>
</dbReference>
<name>A7RKN1_NEMVE</name>
<dbReference type="KEGG" id="nve:5520233"/>
<keyword evidence="4" id="KW-1185">Reference proteome</keyword>
<dbReference type="GO" id="GO:0006644">
    <property type="term" value="P:phospholipid metabolic process"/>
    <property type="evidence" value="ECO:0000318"/>
    <property type="project" value="GO_Central"/>
</dbReference>